<dbReference type="HOGENOM" id="CLU_631830_0_0_1"/>
<dbReference type="GeneID" id="18876800"/>
<dbReference type="KEGG" id="psq:PUNSTDRAFT_116288"/>
<sequence length="434" mass="49396">MKRYARRDAAFRAKIDFLRGVRLRFAHVEQLIGYSRDSSDPFYVAHAGRVDVEACMTGIASEQQLRNAVIWTQQMQSTADSLLDYMRQLYRRVWNGTLGLDGRGDITVCLERTMFDIRYTAYVDQSDRVIFDLEFSEVKPERRKCQWYWNNNYDRSALIQAQPTWSHQSSNEALHNALGSTPLQLLEALLSARDVGEVSDHLYTKQVLDCRFIGAGPVMNIRYDDRPYVCDRAQLGSRYFIPTHRSASWITMNGPAQKVGKGTYVELADGTIRHTVCFDGSVCGISVREFAWPTADTPAAWLWLLQHAAQTAHHHGILATDLGAVTGLLMFRQTKLVLPSGGATIPSTIYFFEYPPVEVGPVHVAWGYWAWDEEGQHTSTVKSCYYDGWVWKVVLELGELSFKMTRRTQFEYASLSNDLAQLIRDCVPEVTTDS</sequence>
<keyword evidence="2" id="KW-1185">Reference proteome</keyword>
<dbReference type="Proteomes" id="UP000054196">
    <property type="component" value="Unassembled WGS sequence"/>
</dbReference>
<organism evidence="1 2">
    <name type="scientific">Punctularia strigosozonata (strain HHB-11173)</name>
    <name type="common">White-rot fungus</name>
    <dbReference type="NCBI Taxonomy" id="741275"/>
    <lineage>
        <taxon>Eukaryota</taxon>
        <taxon>Fungi</taxon>
        <taxon>Dikarya</taxon>
        <taxon>Basidiomycota</taxon>
        <taxon>Agaricomycotina</taxon>
        <taxon>Agaricomycetes</taxon>
        <taxon>Corticiales</taxon>
        <taxon>Punctulariaceae</taxon>
        <taxon>Punctularia</taxon>
    </lineage>
</organism>
<evidence type="ECO:0000313" key="2">
    <source>
        <dbReference type="Proteomes" id="UP000054196"/>
    </source>
</evidence>
<dbReference type="RefSeq" id="XP_007387998.1">
    <property type="nucleotide sequence ID" value="XM_007387936.1"/>
</dbReference>
<dbReference type="EMBL" id="JH687553">
    <property type="protein sequence ID" value="EIN04605.1"/>
    <property type="molecule type" value="Genomic_DNA"/>
</dbReference>
<proteinExistence type="predicted"/>
<protein>
    <submittedName>
        <fullName evidence="1">Uncharacterized protein</fullName>
    </submittedName>
</protein>
<evidence type="ECO:0000313" key="1">
    <source>
        <dbReference type="EMBL" id="EIN04605.1"/>
    </source>
</evidence>
<gene>
    <name evidence="1" type="ORF">PUNSTDRAFT_116288</name>
</gene>
<reference evidence="2" key="1">
    <citation type="journal article" date="2012" name="Science">
        <title>The Paleozoic origin of enzymatic lignin decomposition reconstructed from 31 fungal genomes.</title>
        <authorList>
            <person name="Floudas D."/>
            <person name="Binder M."/>
            <person name="Riley R."/>
            <person name="Barry K."/>
            <person name="Blanchette R.A."/>
            <person name="Henrissat B."/>
            <person name="Martinez A.T."/>
            <person name="Otillar R."/>
            <person name="Spatafora J.W."/>
            <person name="Yadav J.S."/>
            <person name="Aerts A."/>
            <person name="Benoit I."/>
            <person name="Boyd A."/>
            <person name="Carlson A."/>
            <person name="Copeland A."/>
            <person name="Coutinho P.M."/>
            <person name="de Vries R.P."/>
            <person name="Ferreira P."/>
            <person name="Findley K."/>
            <person name="Foster B."/>
            <person name="Gaskell J."/>
            <person name="Glotzer D."/>
            <person name="Gorecki P."/>
            <person name="Heitman J."/>
            <person name="Hesse C."/>
            <person name="Hori C."/>
            <person name="Igarashi K."/>
            <person name="Jurgens J.A."/>
            <person name="Kallen N."/>
            <person name="Kersten P."/>
            <person name="Kohler A."/>
            <person name="Kuees U."/>
            <person name="Kumar T.K.A."/>
            <person name="Kuo A."/>
            <person name="LaButti K."/>
            <person name="Larrondo L.F."/>
            <person name="Lindquist E."/>
            <person name="Ling A."/>
            <person name="Lombard V."/>
            <person name="Lucas S."/>
            <person name="Lundell T."/>
            <person name="Martin R."/>
            <person name="McLaughlin D.J."/>
            <person name="Morgenstern I."/>
            <person name="Morin E."/>
            <person name="Murat C."/>
            <person name="Nagy L.G."/>
            <person name="Nolan M."/>
            <person name="Ohm R.A."/>
            <person name="Patyshakuliyeva A."/>
            <person name="Rokas A."/>
            <person name="Ruiz-Duenas F.J."/>
            <person name="Sabat G."/>
            <person name="Salamov A."/>
            <person name="Samejima M."/>
            <person name="Schmutz J."/>
            <person name="Slot J.C."/>
            <person name="St John F."/>
            <person name="Stenlid J."/>
            <person name="Sun H."/>
            <person name="Sun S."/>
            <person name="Syed K."/>
            <person name="Tsang A."/>
            <person name="Wiebenga A."/>
            <person name="Young D."/>
            <person name="Pisabarro A."/>
            <person name="Eastwood D.C."/>
            <person name="Martin F."/>
            <person name="Cullen D."/>
            <person name="Grigoriev I.V."/>
            <person name="Hibbett D.S."/>
        </authorList>
    </citation>
    <scope>NUCLEOTIDE SEQUENCE [LARGE SCALE GENOMIC DNA]</scope>
    <source>
        <strain evidence="2">HHB-11173 SS5</strain>
    </source>
</reference>
<dbReference type="AlphaFoldDB" id="R7S2I4"/>
<name>R7S2I4_PUNST</name>
<accession>R7S2I4</accession>